<evidence type="ECO:0000313" key="2">
    <source>
        <dbReference type="EMBL" id="KKN13742.1"/>
    </source>
</evidence>
<reference evidence="2" key="1">
    <citation type="journal article" date="2015" name="Nature">
        <title>Complex archaea that bridge the gap between prokaryotes and eukaryotes.</title>
        <authorList>
            <person name="Spang A."/>
            <person name="Saw J.H."/>
            <person name="Jorgensen S.L."/>
            <person name="Zaremba-Niedzwiedzka K."/>
            <person name="Martijn J."/>
            <person name="Lind A.E."/>
            <person name="van Eijk R."/>
            <person name="Schleper C."/>
            <person name="Guy L."/>
            <person name="Ettema T.J."/>
        </authorList>
    </citation>
    <scope>NUCLEOTIDE SEQUENCE</scope>
</reference>
<feature type="region of interest" description="Disordered" evidence="1">
    <location>
        <begin position="100"/>
        <end position="154"/>
    </location>
</feature>
<feature type="compositionally biased region" description="Gly residues" evidence="1">
    <location>
        <begin position="109"/>
        <end position="127"/>
    </location>
</feature>
<feature type="compositionally biased region" description="Basic residues" evidence="1">
    <location>
        <begin position="295"/>
        <end position="305"/>
    </location>
</feature>
<dbReference type="EMBL" id="LAZR01003889">
    <property type="protein sequence ID" value="KKN13742.1"/>
    <property type="molecule type" value="Genomic_DNA"/>
</dbReference>
<feature type="region of interest" description="Disordered" evidence="1">
    <location>
        <begin position="1"/>
        <end position="36"/>
    </location>
</feature>
<name>A0A0F9NNU7_9ZZZZ</name>
<feature type="compositionally biased region" description="Acidic residues" evidence="1">
    <location>
        <begin position="10"/>
        <end position="20"/>
    </location>
</feature>
<dbReference type="AlphaFoldDB" id="A0A0F9NNU7"/>
<comment type="caution">
    <text evidence="2">The sequence shown here is derived from an EMBL/GenBank/DDBJ whole genome shotgun (WGS) entry which is preliminary data.</text>
</comment>
<feature type="compositionally biased region" description="Pro residues" evidence="1">
    <location>
        <begin position="271"/>
        <end position="281"/>
    </location>
</feature>
<proteinExistence type="predicted"/>
<gene>
    <name evidence="2" type="ORF">LCGC14_1003240</name>
</gene>
<accession>A0A0F9NNU7</accession>
<sequence>MSEQTPNDDQAQDENPEDDQAQNNERSREEEATAGIDFIAAVSDERIKRYFTDNWAMMVNEIAGAVVEKTNIDGIAVKAAKILEDRWNAAAAKNQAARAAANGDDGDDGAAGGVAANGGGDGGGGDGDLSFVDDISGGDGSNSKPQSAPVAQDPKQAVAIAGMRLLSDPVDAIERLAEVWGKVQDRRKPRAAPRNEYDVIAEIASRNPDLVNYFSAPDPMSAPDQLARAMFAGAKSGMSFAEAVAKYDLKGGLSKKAPKFEVPKVDLVDPAPAPAPTPEPAAPVVAPMGQDPAAKRRRRRLSDVV</sequence>
<feature type="region of interest" description="Disordered" evidence="1">
    <location>
        <begin position="266"/>
        <end position="305"/>
    </location>
</feature>
<organism evidence="2">
    <name type="scientific">marine sediment metagenome</name>
    <dbReference type="NCBI Taxonomy" id="412755"/>
    <lineage>
        <taxon>unclassified sequences</taxon>
        <taxon>metagenomes</taxon>
        <taxon>ecological metagenomes</taxon>
    </lineage>
</organism>
<protein>
    <submittedName>
        <fullName evidence="2">Uncharacterized protein</fullName>
    </submittedName>
</protein>
<evidence type="ECO:0000256" key="1">
    <source>
        <dbReference type="SAM" id="MobiDB-lite"/>
    </source>
</evidence>